<keyword evidence="3" id="KW-0813">Transport</keyword>
<dbReference type="Gene3D" id="1.20.1600.10">
    <property type="entry name" value="Outer membrane efflux proteins (OEP)"/>
    <property type="match status" value="1"/>
</dbReference>
<dbReference type="AlphaFoldDB" id="A0A2W7RAU9"/>
<keyword evidence="6" id="KW-0472">Membrane</keyword>
<dbReference type="GO" id="GO:1990281">
    <property type="term" value="C:efflux pump complex"/>
    <property type="evidence" value="ECO:0007669"/>
    <property type="project" value="TreeGrafter"/>
</dbReference>
<evidence type="ECO:0000256" key="6">
    <source>
        <dbReference type="ARBA" id="ARBA00023136"/>
    </source>
</evidence>
<evidence type="ECO:0000256" key="2">
    <source>
        <dbReference type="ARBA" id="ARBA00007613"/>
    </source>
</evidence>
<proteinExistence type="inferred from homology"/>
<dbReference type="InterPro" id="IPR003423">
    <property type="entry name" value="OMP_efflux"/>
</dbReference>
<protein>
    <submittedName>
        <fullName evidence="9">Outer membrane protein TolC</fullName>
    </submittedName>
</protein>
<keyword evidence="7" id="KW-0998">Cell outer membrane</keyword>
<comment type="subcellular location">
    <subcellularLocation>
        <location evidence="1">Cell outer membrane</location>
    </subcellularLocation>
</comment>
<dbReference type="InterPro" id="IPR051906">
    <property type="entry name" value="TolC-like"/>
</dbReference>
<keyword evidence="4" id="KW-1134">Transmembrane beta strand</keyword>
<dbReference type="GO" id="GO:0009279">
    <property type="term" value="C:cell outer membrane"/>
    <property type="evidence" value="ECO:0007669"/>
    <property type="project" value="UniProtKB-SubCell"/>
</dbReference>
<feature type="chain" id="PRO_5015932335" evidence="8">
    <location>
        <begin position="18"/>
        <end position="418"/>
    </location>
</feature>
<evidence type="ECO:0000256" key="3">
    <source>
        <dbReference type="ARBA" id="ARBA00022448"/>
    </source>
</evidence>
<dbReference type="SUPFAM" id="SSF56954">
    <property type="entry name" value="Outer membrane efflux proteins (OEP)"/>
    <property type="match status" value="1"/>
</dbReference>
<evidence type="ECO:0000313" key="9">
    <source>
        <dbReference type="EMBL" id="PZX58088.1"/>
    </source>
</evidence>
<evidence type="ECO:0000256" key="5">
    <source>
        <dbReference type="ARBA" id="ARBA00022692"/>
    </source>
</evidence>
<evidence type="ECO:0000256" key="7">
    <source>
        <dbReference type="ARBA" id="ARBA00023237"/>
    </source>
</evidence>
<evidence type="ECO:0000256" key="1">
    <source>
        <dbReference type="ARBA" id="ARBA00004442"/>
    </source>
</evidence>
<sequence>MASALLALILLPNLAFSQNEKQLSLEECYEKARDNYPLLRQMELIEQTKNYSVENISKGNIPQFNINGQATYQSDVTGLPVDIPNIIIEPLAKDQYKIYGEIVQPLTDFGTNSHQQAIAEANAEVESKNLEVELYQIKNRINQLFFGIMLVDGQLLQTALLKKDIQTGLDRANAGIANGIALKSDADQLKAEMLNADQKTVEMEANRKAFMDMLSIFIGEELDENTQLIPPAPRELDDEINRPELASFAAQKESFVLQSELVNKRNNPHFNLFFQGGYGRPGLNFLSNDFEFFYVTGLRLNWNISNFYTSSREKEIIQLNQNAVQLQEETFLLNTNLAMTQQKQDVLKYLKLLQTDDEIITLREKVKTTANNQLEYGSITANDYLMYVNAEDQARQNQVLHRIQLLMAQYTYQLTTGN</sequence>
<accession>A0A2W7RAU9</accession>
<keyword evidence="5" id="KW-0812">Transmembrane</keyword>
<dbReference type="PANTHER" id="PTHR30026">
    <property type="entry name" value="OUTER MEMBRANE PROTEIN TOLC"/>
    <property type="match status" value="1"/>
</dbReference>
<keyword evidence="8" id="KW-0732">Signal</keyword>
<comment type="caution">
    <text evidence="9">The sequence shown here is derived from an EMBL/GenBank/DDBJ whole genome shotgun (WGS) entry which is preliminary data.</text>
</comment>
<dbReference type="GO" id="GO:0015562">
    <property type="term" value="F:efflux transmembrane transporter activity"/>
    <property type="evidence" value="ECO:0007669"/>
    <property type="project" value="InterPro"/>
</dbReference>
<dbReference type="Pfam" id="PF02321">
    <property type="entry name" value="OEP"/>
    <property type="match status" value="1"/>
</dbReference>
<feature type="signal peptide" evidence="8">
    <location>
        <begin position="1"/>
        <end position="17"/>
    </location>
</feature>
<evidence type="ECO:0000313" key="10">
    <source>
        <dbReference type="Proteomes" id="UP000248882"/>
    </source>
</evidence>
<keyword evidence="10" id="KW-1185">Reference proteome</keyword>
<evidence type="ECO:0000256" key="8">
    <source>
        <dbReference type="SAM" id="SignalP"/>
    </source>
</evidence>
<gene>
    <name evidence="9" type="ORF">LV85_00274</name>
</gene>
<reference evidence="9 10" key="1">
    <citation type="submission" date="2018-06" db="EMBL/GenBank/DDBJ databases">
        <title>Genomic Encyclopedia of Archaeal and Bacterial Type Strains, Phase II (KMG-II): from individual species to whole genera.</title>
        <authorList>
            <person name="Goeker M."/>
        </authorList>
    </citation>
    <scope>NUCLEOTIDE SEQUENCE [LARGE SCALE GENOMIC DNA]</scope>
    <source>
        <strain evidence="9 10">DSM 19830</strain>
    </source>
</reference>
<comment type="similarity">
    <text evidence="2">Belongs to the outer membrane factor (OMF) (TC 1.B.17) family.</text>
</comment>
<organism evidence="9 10">
    <name type="scientific">Algoriphagus chordae</name>
    <dbReference type="NCBI Taxonomy" id="237019"/>
    <lineage>
        <taxon>Bacteria</taxon>
        <taxon>Pseudomonadati</taxon>
        <taxon>Bacteroidota</taxon>
        <taxon>Cytophagia</taxon>
        <taxon>Cytophagales</taxon>
        <taxon>Cyclobacteriaceae</taxon>
        <taxon>Algoriphagus</taxon>
    </lineage>
</organism>
<dbReference type="GO" id="GO:0015288">
    <property type="term" value="F:porin activity"/>
    <property type="evidence" value="ECO:0007669"/>
    <property type="project" value="TreeGrafter"/>
</dbReference>
<dbReference type="Proteomes" id="UP000248882">
    <property type="component" value="Unassembled WGS sequence"/>
</dbReference>
<name>A0A2W7RAU9_9BACT</name>
<evidence type="ECO:0000256" key="4">
    <source>
        <dbReference type="ARBA" id="ARBA00022452"/>
    </source>
</evidence>
<dbReference type="EMBL" id="QKZT01000001">
    <property type="protein sequence ID" value="PZX58088.1"/>
    <property type="molecule type" value="Genomic_DNA"/>
</dbReference>
<dbReference type="PANTHER" id="PTHR30026:SF20">
    <property type="entry name" value="OUTER MEMBRANE PROTEIN TOLC"/>
    <property type="match status" value="1"/>
</dbReference>